<sequence length="143" mass="15401">MRAPSRRRRSHCFQRECFMPADLPSTLLFLGRLLLGGAFVVAGLRNIQNAAFLTGLMAARGVPQARLALWAGIVLQMIAGVLVMAGLWTALACAVLVLFLIVATPMFHNFWDHQGPDRAARINGFVGNVALGGGFLTLIAQSL</sequence>
<dbReference type="EMBL" id="BA000012">
    <property type="protein sequence ID" value="BAB48966.1"/>
    <property type="molecule type" value="Genomic_DNA"/>
</dbReference>
<reference evidence="6 7" key="1">
    <citation type="journal article" date="2000" name="DNA Res.">
        <title>Complete genome structure of the nitrogen-fixing symbiotic bacterium Mesorhizobium loti.</title>
        <authorList>
            <person name="Kaneko T."/>
            <person name="Nakamura Y."/>
            <person name="Sato S."/>
            <person name="Asamizu E."/>
            <person name="Kato T."/>
            <person name="Sasamoto S."/>
            <person name="Watanabe A."/>
            <person name="Idesawa K."/>
            <person name="Ishikawa A."/>
            <person name="Kawashima K."/>
            <person name="Kimura T."/>
            <person name="Kishida Y."/>
            <person name="Kiyokawa C."/>
            <person name="Kohara M."/>
            <person name="Matsumoto M."/>
            <person name="Matsuno A."/>
            <person name="Mochizuki Y."/>
            <person name="Nakayama S."/>
            <person name="Nakazaki N."/>
            <person name="Shimpo S."/>
            <person name="Sugimoto M."/>
            <person name="Takeuchi C."/>
            <person name="Yamada M."/>
            <person name="Tabata S."/>
        </authorList>
    </citation>
    <scope>NUCLEOTIDE SEQUENCE [LARGE SCALE GENOMIC DNA]</scope>
    <source>
        <strain evidence="7">LMG 29417 / CECT 9101 / MAFF 303099</strain>
    </source>
</reference>
<name>Q98K48_RHILO</name>
<dbReference type="Pfam" id="PF07681">
    <property type="entry name" value="DoxX"/>
    <property type="match status" value="1"/>
</dbReference>
<feature type="transmembrane region" description="Helical" evidence="5">
    <location>
        <begin position="68"/>
        <end position="101"/>
    </location>
</feature>
<evidence type="ECO:0000256" key="3">
    <source>
        <dbReference type="ARBA" id="ARBA00022989"/>
    </source>
</evidence>
<gene>
    <name evidence="6" type="ordered locus">mll1639</name>
</gene>
<dbReference type="AlphaFoldDB" id="Q98K48"/>
<keyword evidence="4 5" id="KW-0472">Membrane</keyword>
<protein>
    <submittedName>
        <fullName evidence="6">Mll1639 protein</fullName>
    </submittedName>
</protein>
<dbReference type="KEGG" id="mlo:mll1639"/>
<evidence type="ECO:0000313" key="7">
    <source>
        <dbReference type="Proteomes" id="UP000000552"/>
    </source>
</evidence>
<dbReference type="HOGENOM" id="CLU_058421_8_1_5"/>
<dbReference type="GO" id="GO:0016020">
    <property type="term" value="C:membrane"/>
    <property type="evidence" value="ECO:0007669"/>
    <property type="project" value="UniProtKB-SubCell"/>
</dbReference>
<dbReference type="InterPro" id="IPR032808">
    <property type="entry name" value="DoxX"/>
</dbReference>
<evidence type="ECO:0000256" key="2">
    <source>
        <dbReference type="ARBA" id="ARBA00022692"/>
    </source>
</evidence>
<dbReference type="eggNOG" id="COG2259">
    <property type="taxonomic scope" value="Bacteria"/>
</dbReference>
<feature type="transmembrane region" description="Helical" evidence="5">
    <location>
        <begin position="122"/>
        <end position="140"/>
    </location>
</feature>
<comment type="subcellular location">
    <subcellularLocation>
        <location evidence="1">Membrane</location>
        <topology evidence="1">Multi-pass membrane protein</topology>
    </subcellularLocation>
</comment>
<keyword evidence="2 5" id="KW-0812">Transmembrane</keyword>
<organism evidence="6 7">
    <name type="scientific">Mesorhizobium japonicum (strain LMG 29417 / CECT 9101 / MAFF 303099)</name>
    <name type="common">Mesorhizobium loti (strain MAFF 303099)</name>
    <dbReference type="NCBI Taxonomy" id="266835"/>
    <lineage>
        <taxon>Bacteria</taxon>
        <taxon>Pseudomonadati</taxon>
        <taxon>Pseudomonadota</taxon>
        <taxon>Alphaproteobacteria</taxon>
        <taxon>Hyphomicrobiales</taxon>
        <taxon>Phyllobacteriaceae</taxon>
        <taxon>Mesorhizobium</taxon>
    </lineage>
</organism>
<evidence type="ECO:0000313" key="6">
    <source>
        <dbReference type="EMBL" id="BAB48966.1"/>
    </source>
</evidence>
<proteinExistence type="predicted"/>
<evidence type="ECO:0000256" key="5">
    <source>
        <dbReference type="SAM" id="Phobius"/>
    </source>
</evidence>
<accession>Q98K48</accession>
<evidence type="ECO:0000256" key="4">
    <source>
        <dbReference type="ARBA" id="ARBA00023136"/>
    </source>
</evidence>
<keyword evidence="3 5" id="KW-1133">Transmembrane helix</keyword>
<dbReference type="Proteomes" id="UP000000552">
    <property type="component" value="Chromosome"/>
</dbReference>
<evidence type="ECO:0000256" key="1">
    <source>
        <dbReference type="ARBA" id="ARBA00004141"/>
    </source>
</evidence>